<dbReference type="AlphaFoldDB" id="A0A9P5X4E2"/>
<gene>
    <name evidence="1" type="ORF">P691DRAFT_764504</name>
</gene>
<sequence>MLYNNIAPVNNSCRMHYNMKDTDQEKWEKVLEDNLKLFKAPLNVIMNTDCKISTDNLERAATALTMAISQTNEKAAKVQNPSPAVKPWWNSDLMRAAAHTCHLRNLQLEC</sequence>
<accession>A0A9P5X4E2</accession>
<dbReference type="OrthoDB" id="2855870at2759"/>
<proteinExistence type="predicted"/>
<dbReference type="EMBL" id="MU151508">
    <property type="protein sequence ID" value="KAF9443187.1"/>
    <property type="molecule type" value="Genomic_DNA"/>
</dbReference>
<protein>
    <submittedName>
        <fullName evidence="1">Uncharacterized protein</fullName>
    </submittedName>
</protein>
<organism evidence="1 2">
    <name type="scientific">Macrolepiota fuliginosa MF-IS2</name>
    <dbReference type="NCBI Taxonomy" id="1400762"/>
    <lineage>
        <taxon>Eukaryota</taxon>
        <taxon>Fungi</taxon>
        <taxon>Dikarya</taxon>
        <taxon>Basidiomycota</taxon>
        <taxon>Agaricomycotina</taxon>
        <taxon>Agaricomycetes</taxon>
        <taxon>Agaricomycetidae</taxon>
        <taxon>Agaricales</taxon>
        <taxon>Agaricineae</taxon>
        <taxon>Agaricaceae</taxon>
        <taxon>Macrolepiota</taxon>
    </lineage>
</organism>
<keyword evidence="2" id="KW-1185">Reference proteome</keyword>
<comment type="caution">
    <text evidence="1">The sequence shown here is derived from an EMBL/GenBank/DDBJ whole genome shotgun (WGS) entry which is preliminary data.</text>
</comment>
<reference evidence="1" key="1">
    <citation type="submission" date="2020-11" db="EMBL/GenBank/DDBJ databases">
        <authorList>
            <consortium name="DOE Joint Genome Institute"/>
            <person name="Ahrendt S."/>
            <person name="Riley R."/>
            <person name="Andreopoulos W."/>
            <person name="Labutti K."/>
            <person name="Pangilinan J."/>
            <person name="Ruiz-Duenas F.J."/>
            <person name="Barrasa J.M."/>
            <person name="Sanchez-Garcia M."/>
            <person name="Camarero S."/>
            <person name="Miyauchi S."/>
            <person name="Serrano A."/>
            <person name="Linde D."/>
            <person name="Babiker R."/>
            <person name="Drula E."/>
            <person name="Ayuso-Fernandez I."/>
            <person name="Pacheco R."/>
            <person name="Padilla G."/>
            <person name="Ferreira P."/>
            <person name="Barriuso J."/>
            <person name="Kellner H."/>
            <person name="Castanera R."/>
            <person name="Alfaro M."/>
            <person name="Ramirez L."/>
            <person name="Pisabarro A.G."/>
            <person name="Kuo A."/>
            <person name="Tritt A."/>
            <person name="Lipzen A."/>
            <person name="He G."/>
            <person name="Yan M."/>
            <person name="Ng V."/>
            <person name="Cullen D."/>
            <person name="Martin F."/>
            <person name="Rosso M.-N."/>
            <person name="Henrissat B."/>
            <person name="Hibbett D."/>
            <person name="Martinez A.T."/>
            <person name="Grigoriev I.V."/>
        </authorList>
    </citation>
    <scope>NUCLEOTIDE SEQUENCE</scope>
    <source>
        <strain evidence="1">MF-IS2</strain>
    </source>
</reference>
<dbReference type="Proteomes" id="UP000807342">
    <property type="component" value="Unassembled WGS sequence"/>
</dbReference>
<evidence type="ECO:0000313" key="2">
    <source>
        <dbReference type="Proteomes" id="UP000807342"/>
    </source>
</evidence>
<name>A0A9P5X4E2_9AGAR</name>
<evidence type="ECO:0000313" key="1">
    <source>
        <dbReference type="EMBL" id="KAF9443187.1"/>
    </source>
</evidence>